<accession>K3ZKE8</accession>
<organism evidence="1 2">
    <name type="scientific">Setaria italica</name>
    <name type="common">Foxtail millet</name>
    <name type="synonym">Panicum italicum</name>
    <dbReference type="NCBI Taxonomy" id="4555"/>
    <lineage>
        <taxon>Eukaryota</taxon>
        <taxon>Viridiplantae</taxon>
        <taxon>Streptophyta</taxon>
        <taxon>Embryophyta</taxon>
        <taxon>Tracheophyta</taxon>
        <taxon>Spermatophyta</taxon>
        <taxon>Magnoliopsida</taxon>
        <taxon>Liliopsida</taxon>
        <taxon>Poales</taxon>
        <taxon>Poaceae</taxon>
        <taxon>PACMAD clade</taxon>
        <taxon>Panicoideae</taxon>
        <taxon>Panicodae</taxon>
        <taxon>Paniceae</taxon>
        <taxon>Cenchrinae</taxon>
        <taxon>Setaria</taxon>
    </lineage>
</organism>
<dbReference type="EnsemblPlants" id="KQK94286">
    <property type="protein sequence ID" value="KQK94286"/>
    <property type="gene ID" value="SETIT_027054mg"/>
</dbReference>
<dbReference type="AlphaFoldDB" id="K3ZKE8"/>
<dbReference type="EMBL" id="AGNK02004818">
    <property type="status" value="NOT_ANNOTATED_CDS"/>
    <property type="molecule type" value="Genomic_DNA"/>
</dbReference>
<dbReference type="InParanoid" id="K3ZKE8"/>
<evidence type="ECO:0000313" key="1">
    <source>
        <dbReference type="EnsemblPlants" id="KQK94286"/>
    </source>
</evidence>
<dbReference type="HOGENOM" id="CLU_2201619_0_0_1"/>
<evidence type="ECO:0000313" key="2">
    <source>
        <dbReference type="Proteomes" id="UP000004995"/>
    </source>
</evidence>
<reference evidence="2" key="1">
    <citation type="journal article" date="2012" name="Nat. Biotechnol.">
        <title>Reference genome sequence of the model plant Setaria.</title>
        <authorList>
            <person name="Bennetzen J.L."/>
            <person name="Schmutz J."/>
            <person name="Wang H."/>
            <person name="Percifield R."/>
            <person name="Hawkins J."/>
            <person name="Pontaroli A.C."/>
            <person name="Estep M."/>
            <person name="Feng L."/>
            <person name="Vaughn J.N."/>
            <person name="Grimwood J."/>
            <person name="Jenkins J."/>
            <person name="Barry K."/>
            <person name="Lindquist E."/>
            <person name="Hellsten U."/>
            <person name="Deshpande S."/>
            <person name="Wang X."/>
            <person name="Wu X."/>
            <person name="Mitros T."/>
            <person name="Triplett J."/>
            <person name="Yang X."/>
            <person name="Ye C.Y."/>
            <person name="Mauro-Herrera M."/>
            <person name="Wang L."/>
            <person name="Li P."/>
            <person name="Sharma M."/>
            <person name="Sharma R."/>
            <person name="Ronald P.C."/>
            <person name="Panaud O."/>
            <person name="Kellogg E.A."/>
            <person name="Brutnell T.P."/>
            <person name="Doust A.N."/>
            <person name="Tuskan G.A."/>
            <person name="Rokhsar D."/>
            <person name="Devos K.M."/>
        </authorList>
    </citation>
    <scope>NUCLEOTIDE SEQUENCE [LARGE SCALE GENOMIC DNA]</scope>
    <source>
        <strain evidence="2">cv. Yugu1</strain>
    </source>
</reference>
<reference evidence="1" key="2">
    <citation type="submission" date="2018-08" db="UniProtKB">
        <authorList>
            <consortium name="EnsemblPlants"/>
        </authorList>
    </citation>
    <scope>IDENTIFICATION</scope>
    <source>
        <strain evidence="1">Yugu1</strain>
    </source>
</reference>
<keyword evidence="2" id="KW-1185">Reference proteome</keyword>
<dbReference type="Gramene" id="KQK94286">
    <property type="protein sequence ID" value="KQK94286"/>
    <property type="gene ID" value="SETIT_027054mg"/>
</dbReference>
<proteinExistence type="predicted"/>
<protein>
    <submittedName>
        <fullName evidence="1">Uncharacterized protein</fullName>
    </submittedName>
</protein>
<dbReference type="Proteomes" id="UP000004995">
    <property type="component" value="Unassembled WGS sequence"/>
</dbReference>
<sequence length="108" mass="11594">MVVVASTSWRIFISFLPCVRVYAHRSLFWFDCSSCLLAAGGCCAQLGSGIVNESSTQHSPLLNSCVCGRSVPYWGVVEMLNTFGSAGSKFGPFIKQMDDTGVSALFPS</sequence>
<name>K3ZKE8_SETIT</name>